<proteinExistence type="predicted"/>
<dbReference type="Pfam" id="PF13505">
    <property type="entry name" value="OMP_b-brl"/>
    <property type="match status" value="1"/>
</dbReference>
<evidence type="ECO:0000256" key="2">
    <source>
        <dbReference type="SAM" id="SignalP"/>
    </source>
</evidence>
<evidence type="ECO:0000313" key="5">
    <source>
        <dbReference type="Proteomes" id="UP000680116"/>
    </source>
</evidence>
<gene>
    <name evidence="4" type="primary">ompA</name>
    <name evidence="4" type="ORF">LYB30171_02381</name>
</gene>
<keyword evidence="1 2" id="KW-0732">Signal</keyword>
<feature type="chain" id="PRO_5045510606" evidence="2">
    <location>
        <begin position="26"/>
        <end position="175"/>
    </location>
</feature>
<feature type="signal peptide" evidence="2">
    <location>
        <begin position="1"/>
        <end position="25"/>
    </location>
</feature>
<reference evidence="4 5" key="1">
    <citation type="submission" date="2021-04" db="EMBL/GenBank/DDBJ databases">
        <authorList>
            <person name="Rodrigo-Torres L."/>
            <person name="Arahal R. D."/>
            <person name="Lucena T."/>
        </authorList>
    </citation>
    <scope>NUCLEOTIDE SEQUENCE [LARGE SCALE GENOMIC DNA]</scope>
    <source>
        <strain evidence="4 5">CECT 30171</strain>
    </source>
</reference>
<keyword evidence="5" id="KW-1185">Reference proteome</keyword>
<accession>A0ABN7R6D0</accession>
<sequence>MSMRNLLSRGLVAAVLGMAALSAGAAEQPGFYVGAGAGQAMIDDGALDDEDTAFSAFAGYQVNPYFGLEAGYADLGKTEPLGSAGPELEADAAYLVAVGTLPFTDRFSGYAKAGYSDWNVDTSITGVSDDGNDPTYGLGLQYRFTDAVALRGEYSRFEIDDSEIDLAQVQVRFDF</sequence>
<organism evidence="4 5">
    <name type="scientific">Novilysobacter luteus</name>
    <dbReference type="NCBI Taxonomy" id="2822368"/>
    <lineage>
        <taxon>Bacteria</taxon>
        <taxon>Pseudomonadati</taxon>
        <taxon>Pseudomonadota</taxon>
        <taxon>Gammaproteobacteria</taxon>
        <taxon>Lysobacterales</taxon>
        <taxon>Lysobacteraceae</taxon>
        <taxon>Novilysobacter</taxon>
    </lineage>
</organism>
<dbReference type="EMBL" id="OU015430">
    <property type="protein sequence ID" value="CAG4977310.1"/>
    <property type="molecule type" value="Genomic_DNA"/>
</dbReference>
<evidence type="ECO:0000256" key="1">
    <source>
        <dbReference type="ARBA" id="ARBA00022729"/>
    </source>
</evidence>
<protein>
    <submittedName>
        <fullName evidence="4">Outer membrane protein A</fullName>
    </submittedName>
</protein>
<dbReference type="Gene3D" id="2.40.160.20">
    <property type="match status" value="1"/>
</dbReference>
<dbReference type="InterPro" id="IPR027385">
    <property type="entry name" value="Beta-barrel_OMP"/>
</dbReference>
<evidence type="ECO:0000259" key="3">
    <source>
        <dbReference type="Pfam" id="PF13505"/>
    </source>
</evidence>
<dbReference type="SUPFAM" id="SSF56925">
    <property type="entry name" value="OMPA-like"/>
    <property type="match status" value="1"/>
</dbReference>
<name>A0ABN7R6D0_9GAMM</name>
<feature type="domain" description="Outer membrane protein beta-barrel" evidence="3">
    <location>
        <begin position="12"/>
        <end position="173"/>
    </location>
</feature>
<evidence type="ECO:0000313" key="4">
    <source>
        <dbReference type="EMBL" id="CAG4977310.1"/>
    </source>
</evidence>
<dbReference type="Proteomes" id="UP000680116">
    <property type="component" value="Chromosome"/>
</dbReference>
<dbReference type="InterPro" id="IPR011250">
    <property type="entry name" value="OMP/PagP_B-barrel"/>
</dbReference>
<dbReference type="RefSeq" id="WP_215218876.1">
    <property type="nucleotide sequence ID" value="NZ_OU015430.1"/>
</dbReference>